<gene>
    <name evidence="1" type="ORF">PIB30_011793</name>
</gene>
<sequence>MELCMEAGIIFKNVEKIAIERKIADMEWRASHIALGRDAIGQGHRQSIHLNKWLNNKDRLCRIDRRNGDELNGLIMAANIAPLQQQNMTSLTFVLDFRQGVTAIAVAACFNVVASSKSG</sequence>
<dbReference type="EMBL" id="JASCZI010030237">
    <property type="protein sequence ID" value="MED6119428.1"/>
    <property type="molecule type" value="Genomic_DNA"/>
</dbReference>
<dbReference type="Proteomes" id="UP001341840">
    <property type="component" value="Unassembled WGS sequence"/>
</dbReference>
<comment type="caution">
    <text evidence="1">The sequence shown here is derived from an EMBL/GenBank/DDBJ whole genome shotgun (WGS) entry which is preliminary data.</text>
</comment>
<evidence type="ECO:0000313" key="2">
    <source>
        <dbReference type="Proteomes" id="UP001341840"/>
    </source>
</evidence>
<accession>A0ABU6R6B2</accession>
<organism evidence="1 2">
    <name type="scientific">Stylosanthes scabra</name>
    <dbReference type="NCBI Taxonomy" id="79078"/>
    <lineage>
        <taxon>Eukaryota</taxon>
        <taxon>Viridiplantae</taxon>
        <taxon>Streptophyta</taxon>
        <taxon>Embryophyta</taxon>
        <taxon>Tracheophyta</taxon>
        <taxon>Spermatophyta</taxon>
        <taxon>Magnoliopsida</taxon>
        <taxon>eudicotyledons</taxon>
        <taxon>Gunneridae</taxon>
        <taxon>Pentapetalae</taxon>
        <taxon>rosids</taxon>
        <taxon>fabids</taxon>
        <taxon>Fabales</taxon>
        <taxon>Fabaceae</taxon>
        <taxon>Papilionoideae</taxon>
        <taxon>50 kb inversion clade</taxon>
        <taxon>dalbergioids sensu lato</taxon>
        <taxon>Dalbergieae</taxon>
        <taxon>Pterocarpus clade</taxon>
        <taxon>Stylosanthes</taxon>
    </lineage>
</organism>
<protein>
    <submittedName>
        <fullName evidence="1">Uncharacterized protein</fullName>
    </submittedName>
</protein>
<proteinExistence type="predicted"/>
<keyword evidence="2" id="KW-1185">Reference proteome</keyword>
<name>A0ABU6R6B2_9FABA</name>
<reference evidence="1 2" key="1">
    <citation type="journal article" date="2023" name="Plants (Basel)">
        <title>Bridging the Gap: Combining Genomics and Transcriptomics Approaches to Understand Stylosanthes scabra, an Orphan Legume from the Brazilian Caatinga.</title>
        <authorList>
            <person name="Ferreira-Neto J.R.C."/>
            <person name="da Silva M.D."/>
            <person name="Binneck E."/>
            <person name="de Melo N.F."/>
            <person name="da Silva R.H."/>
            <person name="de Melo A.L.T.M."/>
            <person name="Pandolfi V."/>
            <person name="Bustamante F.O."/>
            <person name="Brasileiro-Vidal A.C."/>
            <person name="Benko-Iseppon A.M."/>
        </authorList>
    </citation>
    <scope>NUCLEOTIDE SEQUENCE [LARGE SCALE GENOMIC DNA]</scope>
    <source>
        <tissue evidence="1">Leaves</tissue>
    </source>
</reference>
<evidence type="ECO:0000313" key="1">
    <source>
        <dbReference type="EMBL" id="MED6119428.1"/>
    </source>
</evidence>